<accession>A0A2B4SWP7</accession>
<dbReference type="PANTHER" id="PTHR15402">
    <property type="entry name" value="TRANSCRIPTION FACTOR-LIKE 5 PROTEIN"/>
    <property type="match status" value="1"/>
</dbReference>
<evidence type="ECO:0000256" key="5">
    <source>
        <dbReference type="ARBA" id="ARBA00023015"/>
    </source>
</evidence>
<dbReference type="EMBL" id="LSMT01000013">
    <property type="protein sequence ID" value="PFX33290.1"/>
    <property type="molecule type" value="Genomic_DNA"/>
</dbReference>
<keyword evidence="12" id="KW-1185">Reference proteome</keyword>
<dbReference type="Proteomes" id="UP000225706">
    <property type="component" value="Unassembled WGS sequence"/>
</dbReference>
<dbReference type="GO" id="GO:0046983">
    <property type="term" value="F:protein dimerization activity"/>
    <property type="evidence" value="ECO:0007669"/>
    <property type="project" value="InterPro"/>
</dbReference>
<organism evidence="11 12">
    <name type="scientific">Stylophora pistillata</name>
    <name type="common">Smooth cauliflower coral</name>
    <dbReference type="NCBI Taxonomy" id="50429"/>
    <lineage>
        <taxon>Eukaryota</taxon>
        <taxon>Metazoa</taxon>
        <taxon>Cnidaria</taxon>
        <taxon>Anthozoa</taxon>
        <taxon>Hexacorallia</taxon>
        <taxon>Scleractinia</taxon>
        <taxon>Astrocoeniina</taxon>
        <taxon>Pocilloporidae</taxon>
        <taxon>Stylophora</taxon>
    </lineage>
</organism>
<keyword evidence="2" id="KW-0217">Developmental protein</keyword>
<dbReference type="PANTHER" id="PTHR15402:SF2">
    <property type="entry name" value="TRANSCRIPTION FACTOR LIKE 5"/>
    <property type="match status" value="1"/>
</dbReference>
<evidence type="ECO:0000256" key="8">
    <source>
        <dbReference type="ARBA" id="ARBA00023242"/>
    </source>
</evidence>
<keyword evidence="8" id="KW-0539">Nucleus</keyword>
<name>A0A2B4SWP7_STYPI</name>
<evidence type="ECO:0000256" key="4">
    <source>
        <dbReference type="ARBA" id="ARBA00022871"/>
    </source>
</evidence>
<evidence type="ECO:0000256" key="9">
    <source>
        <dbReference type="SAM" id="MobiDB-lite"/>
    </source>
</evidence>
<dbReference type="GO" id="GO:0005634">
    <property type="term" value="C:nucleus"/>
    <property type="evidence" value="ECO:0007669"/>
    <property type="project" value="UniProtKB-SubCell"/>
</dbReference>
<dbReference type="GO" id="GO:0030154">
    <property type="term" value="P:cell differentiation"/>
    <property type="evidence" value="ECO:0007669"/>
    <property type="project" value="UniProtKB-KW"/>
</dbReference>
<dbReference type="Gene3D" id="4.10.280.10">
    <property type="entry name" value="Helix-loop-helix DNA-binding domain"/>
    <property type="match status" value="1"/>
</dbReference>
<feature type="region of interest" description="Disordered" evidence="9">
    <location>
        <begin position="314"/>
        <end position="357"/>
    </location>
</feature>
<evidence type="ECO:0000256" key="2">
    <source>
        <dbReference type="ARBA" id="ARBA00022473"/>
    </source>
</evidence>
<gene>
    <name evidence="11" type="ORF">AWC38_SpisGene1794</name>
</gene>
<evidence type="ECO:0000256" key="7">
    <source>
        <dbReference type="ARBA" id="ARBA00023163"/>
    </source>
</evidence>
<evidence type="ECO:0000259" key="10">
    <source>
        <dbReference type="PROSITE" id="PS50888"/>
    </source>
</evidence>
<dbReference type="OrthoDB" id="5973581at2759"/>
<evidence type="ECO:0000256" key="3">
    <source>
        <dbReference type="ARBA" id="ARBA00022782"/>
    </source>
</evidence>
<dbReference type="CDD" id="cd19683">
    <property type="entry name" value="bHLH_SOHLH_like"/>
    <property type="match status" value="1"/>
</dbReference>
<dbReference type="AlphaFoldDB" id="A0A2B4SWP7"/>
<dbReference type="InterPro" id="IPR036638">
    <property type="entry name" value="HLH_DNA-bd_sf"/>
</dbReference>
<proteinExistence type="predicted"/>
<dbReference type="InterPro" id="IPR039583">
    <property type="entry name" value="TCFL5/SOLH1/2"/>
</dbReference>
<dbReference type="GO" id="GO:0007283">
    <property type="term" value="P:spermatogenesis"/>
    <property type="evidence" value="ECO:0007669"/>
    <property type="project" value="UniProtKB-KW"/>
</dbReference>
<evidence type="ECO:0000313" key="11">
    <source>
        <dbReference type="EMBL" id="PFX33290.1"/>
    </source>
</evidence>
<dbReference type="GO" id="GO:0000978">
    <property type="term" value="F:RNA polymerase II cis-regulatory region sequence-specific DNA binding"/>
    <property type="evidence" value="ECO:0007669"/>
    <property type="project" value="TreeGrafter"/>
</dbReference>
<keyword evidence="7" id="KW-0804">Transcription</keyword>
<evidence type="ECO:0000313" key="12">
    <source>
        <dbReference type="Proteomes" id="UP000225706"/>
    </source>
</evidence>
<protein>
    <recommendedName>
        <fullName evidence="10">BHLH domain-containing protein</fullName>
    </recommendedName>
</protein>
<comment type="subcellular location">
    <subcellularLocation>
        <location evidence="1">Nucleus</location>
    </subcellularLocation>
</comment>
<keyword evidence="4" id="KW-0744">Spermatogenesis</keyword>
<comment type="caution">
    <text evidence="11">The sequence shown here is derived from an EMBL/GenBank/DDBJ whole genome shotgun (WGS) entry which is preliminary data.</text>
</comment>
<evidence type="ECO:0000256" key="1">
    <source>
        <dbReference type="ARBA" id="ARBA00004123"/>
    </source>
</evidence>
<dbReference type="InterPro" id="IPR011598">
    <property type="entry name" value="bHLH_dom"/>
</dbReference>
<dbReference type="SUPFAM" id="SSF47459">
    <property type="entry name" value="HLH, helix-loop-helix DNA-binding domain"/>
    <property type="match status" value="1"/>
</dbReference>
<feature type="domain" description="BHLH" evidence="10">
    <location>
        <begin position="385"/>
        <end position="435"/>
    </location>
</feature>
<sequence>MSSTASPDPGKDLVELTPVFRGGKDIQRKSPKVYDSELCMLALPPGEHQLLTRVTQYLFSHGIIPVVVKSPTEALIHSRHSKFAVIALPDSDPALIRKVRSTDGINCQTPVIVISVADIIPESTLHMLGRNEIQEAIHRTSDPEKFENDLITALSHFMGQTHHTVDHGLSMLPMPVPIHWSTAPLQYTSAPVPPFEHPEGTGLKTPLINYVPRKPILSEIQDLSNEGLVDQVQEAGNLLVSGQTVTQVVKEGSATPKVPLALGLSTQENSEAVLPGIETLLNAIQVVEGESPAGNSEAPCFTKIIALNAPDCPKSRSCSLVRRRRTRRSSTESQPSDKTTNLDTEAEDSLSDSKNPLPACLAEKKPYFLSLDSYREALADDPDANPVDRHNSKERHRRIRITKAAEFFKAAIPGMEPNMDKATAFHLTVQYMVFLRNALRQQDPTVIPKLHETFKQEWSEVFNMNTPSDAE</sequence>
<reference evidence="12" key="1">
    <citation type="journal article" date="2017" name="bioRxiv">
        <title>Comparative analysis of the genomes of Stylophora pistillata and Acropora digitifera provides evidence for extensive differences between species of corals.</title>
        <authorList>
            <person name="Voolstra C.R."/>
            <person name="Li Y."/>
            <person name="Liew Y.J."/>
            <person name="Baumgarten S."/>
            <person name="Zoccola D."/>
            <person name="Flot J.-F."/>
            <person name="Tambutte S."/>
            <person name="Allemand D."/>
            <person name="Aranda M."/>
        </authorList>
    </citation>
    <scope>NUCLEOTIDE SEQUENCE [LARGE SCALE GENOMIC DNA]</scope>
</reference>
<dbReference type="PROSITE" id="PS50888">
    <property type="entry name" value="BHLH"/>
    <property type="match status" value="1"/>
</dbReference>
<keyword evidence="5" id="KW-0805">Transcription regulation</keyword>
<keyword evidence="3" id="KW-0221">Differentiation</keyword>
<keyword evidence="6" id="KW-0238">DNA-binding</keyword>
<evidence type="ECO:0000256" key="6">
    <source>
        <dbReference type="ARBA" id="ARBA00023125"/>
    </source>
</evidence>
<dbReference type="GO" id="GO:0000981">
    <property type="term" value="F:DNA-binding transcription factor activity, RNA polymerase II-specific"/>
    <property type="evidence" value="ECO:0007669"/>
    <property type="project" value="TreeGrafter"/>
</dbReference>